<evidence type="ECO:0000313" key="2">
    <source>
        <dbReference type="EMBL" id="KFI49117.1"/>
    </source>
</evidence>
<dbReference type="EMBL" id="JGYN01000026">
    <property type="protein sequence ID" value="KFI49117.1"/>
    <property type="molecule type" value="Genomic_DNA"/>
</dbReference>
<feature type="compositionally biased region" description="Low complexity" evidence="1">
    <location>
        <begin position="117"/>
        <end position="149"/>
    </location>
</feature>
<reference evidence="2 3" key="1">
    <citation type="submission" date="2014-03" db="EMBL/GenBank/DDBJ databases">
        <title>Genomics of Bifidobacteria.</title>
        <authorList>
            <person name="Ventura M."/>
            <person name="Milani C."/>
            <person name="Lugli G.A."/>
        </authorList>
    </citation>
    <scope>NUCLEOTIDE SEQUENCE [LARGE SCALE GENOMIC DNA]</scope>
    <source>
        <strain evidence="2 3">DSM 23969</strain>
    </source>
</reference>
<comment type="caution">
    <text evidence="2">The sequence shown here is derived from an EMBL/GenBank/DDBJ whole genome shotgun (WGS) entry which is preliminary data.</text>
</comment>
<feature type="compositionally biased region" description="Polar residues" evidence="1">
    <location>
        <begin position="150"/>
        <end position="175"/>
    </location>
</feature>
<evidence type="ECO:0000313" key="3">
    <source>
        <dbReference type="Proteomes" id="UP000029108"/>
    </source>
</evidence>
<organism evidence="2 3">
    <name type="scientific">Bifidobacterium biavatii DSM 23969</name>
    <dbReference type="NCBI Taxonomy" id="1437608"/>
    <lineage>
        <taxon>Bacteria</taxon>
        <taxon>Bacillati</taxon>
        <taxon>Actinomycetota</taxon>
        <taxon>Actinomycetes</taxon>
        <taxon>Bifidobacteriales</taxon>
        <taxon>Bifidobacteriaceae</taxon>
        <taxon>Bifidobacterium</taxon>
    </lineage>
</organism>
<protein>
    <submittedName>
        <fullName evidence="2">Membrane protein</fullName>
    </submittedName>
</protein>
<accession>A0A086ZRG7</accession>
<gene>
    <name evidence="2" type="ORF">BBIA_2457</name>
</gene>
<feature type="compositionally biased region" description="Low complexity" evidence="1">
    <location>
        <begin position="8"/>
        <end position="34"/>
    </location>
</feature>
<feature type="region of interest" description="Disordered" evidence="1">
    <location>
        <begin position="1"/>
        <end position="65"/>
    </location>
</feature>
<name>A0A086ZRG7_9BIFI</name>
<sequence>MARAQAMVQERALAEAQQAQSAGQAAAGAAQPVRPLDEARAQTAVGSVAHEASDETNELSSVRPSRALDAVDMTSSPDLISFSLGAPRNGIELKSQTPESLEIKSTKQVAKAVPVEQDAQPQADAQSGAQSGAQVDSSADAAASDAVPANQPSQAETAEDQSAQQPESVAQTAPLSDTAAFHAAEINRDVDAPEATAESLSVGLEAILSRRSA</sequence>
<dbReference type="Proteomes" id="UP000029108">
    <property type="component" value="Unassembled WGS sequence"/>
</dbReference>
<dbReference type="eggNOG" id="ENOG5032VSG">
    <property type="taxonomic scope" value="Bacteria"/>
</dbReference>
<dbReference type="AlphaFoldDB" id="A0A086ZRG7"/>
<evidence type="ECO:0000256" key="1">
    <source>
        <dbReference type="SAM" id="MobiDB-lite"/>
    </source>
</evidence>
<keyword evidence="3" id="KW-1185">Reference proteome</keyword>
<feature type="region of interest" description="Disordered" evidence="1">
    <location>
        <begin position="90"/>
        <end position="213"/>
    </location>
</feature>
<proteinExistence type="predicted"/>